<evidence type="ECO:0000313" key="10">
    <source>
        <dbReference type="EMBL" id="NDW16724.1"/>
    </source>
</evidence>
<dbReference type="Proteomes" id="UP000471381">
    <property type="component" value="Unassembled WGS sequence"/>
</dbReference>
<evidence type="ECO:0000256" key="1">
    <source>
        <dbReference type="ARBA" id="ARBA00004571"/>
    </source>
</evidence>
<dbReference type="Gene3D" id="2.170.130.10">
    <property type="entry name" value="TonB-dependent receptor, plug domain"/>
    <property type="match status" value="1"/>
</dbReference>
<dbReference type="Pfam" id="PF07715">
    <property type="entry name" value="Plug"/>
    <property type="match status" value="1"/>
</dbReference>
<comment type="subcellular location">
    <subcellularLocation>
        <location evidence="1">Cell outer membrane</location>
        <topology evidence="1">Multi-pass membrane protein</topology>
    </subcellularLocation>
</comment>
<evidence type="ECO:0000256" key="4">
    <source>
        <dbReference type="ARBA" id="ARBA00022692"/>
    </source>
</evidence>
<evidence type="ECO:0000256" key="7">
    <source>
        <dbReference type="SAM" id="SignalP"/>
    </source>
</evidence>
<feature type="chain" id="PRO_5026960322" evidence="7">
    <location>
        <begin position="27"/>
        <end position="1063"/>
    </location>
</feature>
<comment type="caution">
    <text evidence="10">The sequence shown here is derived from an EMBL/GenBank/DDBJ whole genome shotgun (WGS) entry which is preliminary data.</text>
</comment>
<keyword evidence="2" id="KW-0813">Transport</keyword>
<dbReference type="InterPro" id="IPR039426">
    <property type="entry name" value="TonB-dep_rcpt-like"/>
</dbReference>
<evidence type="ECO:0000256" key="6">
    <source>
        <dbReference type="ARBA" id="ARBA00023237"/>
    </source>
</evidence>
<dbReference type="PANTHER" id="PTHR30069:SF46">
    <property type="entry name" value="OAR PROTEIN"/>
    <property type="match status" value="1"/>
</dbReference>
<dbReference type="InterPro" id="IPR036942">
    <property type="entry name" value="Beta-barrel_TonB_sf"/>
</dbReference>
<feature type="signal peptide" evidence="7">
    <location>
        <begin position="1"/>
        <end position="26"/>
    </location>
</feature>
<accession>A0A6N9THC8</accession>
<dbReference type="GO" id="GO:0044718">
    <property type="term" value="P:siderophore transmembrane transport"/>
    <property type="evidence" value="ECO:0007669"/>
    <property type="project" value="TreeGrafter"/>
</dbReference>
<keyword evidence="11" id="KW-1185">Reference proteome</keyword>
<feature type="domain" description="TonB-dependent transporter Oar-like beta-barrel" evidence="9">
    <location>
        <begin position="328"/>
        <end position="1020"/>
    </location>
</feature>
<keyword evidence="10" id="KW-0675">Receptor</keyword>
<organism evidence="10 11">
    <name type="scientific">Alteromonas genovensis</name>
    <dbReference type="NCBI Taxonomy" id="471225"/>
    <lineage>
        <taxon>Bacteria</taxon>
        <taxon>Pseudomonadati</taxon>
        <taxon>Pseudomonadota</taxon>
        <taxon>Gammaproteobacteria</taxon>
        <taxon>Alteromonadales</taxon>
        <taxon>Alteromonadaceae</taxon>
        <taxon>Alteromonas/Salinimonas group</taxon>
        <taxon>Alteromonas</taxon>
    </lineage>
</organism>
<dbReference type="InterPro" id="IPR037066">
    <property type="entry name" value="Plug_dom_sf"/>
</dbReference>
<keyword evidence="6" id="KW-0998">Cell outer membrane</keyword>
<feature type="domain" description="TonB-dependent transporter Oar-like beta-barrel" evidence="9">
    <location>
        <begin position="243"/>
        <end position="311"/>
    </location>
</feature>
<evidence type="ECO:0000313" key="11">
    <source>
        <dbReference type="Proteomes" id="UP000471381"/>
    </source>
</evidence>
<evidence type="ECO:0000256" key="3">
    <source>
        <dbReference type="ARBA" id="ARBA00022452"/>
    </source>
</evidence>
<dbReference type="Gene3D" id="2.60.40.1120">
    <property type="entry name" value="Carboxypeptidase-like, regulatory domain"/>
    <property type="match status" value="1"/>
</dbReference>
<evidence type="ECO:0000259" key="9">
    <source>
        <dbReference type="Pfam" id="PF25183"/>
    </source>
</evidence>
<dbReference type="Gene3D" id="2.40.170.20">
    <property type="entry name" value="TonB-dependent receptor, beta-barrel domain"/>
    <property type="match status" value="1"/>
</dbReference>
<dbReference type="SUPFAM" id="SSF49452">
    <property type="entry name" value="Starch-binding domain-like"/>
    <property type="match status" value="1"/>
</dbReference>
<keyword evidence="3" id="KW-1134">Transmembrane beta strand</keyword>
<dbReference type="PANTHER" id="PTHR30069">
    <property type="entry name" value="TONB-DEPENDENT OUTER MEMBRANE RECEPTOR"/>
    <property type="match status" value="1"/>
</dbReference>
<dbReference type="GO" id="GO:0015344">
    <property type="term" value="F:siderophore uptake transmembrane transporter activity"/>
    <property type="evidence" value="ECO:0007669"/>
    <property type="project" value="TreeGrafter"/>
</dbReference>
<dbReference type="Pfam" id="PF13620">
    <property type="entry name" value="CarboxypepD_reg"/>
    <property type="match status" value="1"/>
</dbReference>
<reference evidence="10 11" key="1">
    <citation type="submission" date="2020-01" db="EMBL/GenBank/DDBJ databases">
        <title>Genomes of bacteria type strains.</title>
        <authorList>
            <person name="Chen J."/>
            <person name="Zhu S."/>
            <person name="Yang J."/>
        </authorList>
    </citation>
    <scope>NUCLEOTIDE SEQUENCE [LARGE SCALE GENOMIC DNA]</scope>
    <source>
        <strain evidence="10 11">LMG 24078</strain>
    </source>
</reference>
<gene>
    <name evidence="10" type="ORF">GTQ48_14520</name>
</gene>
<evidence type="ECO:0000256" key="5">
    <source>
        <dbReference type="ARBA" id="ARBA00023136"/>
    </source>
</evidence>
<evidence type="ECO:0000259" key="8">
    <source>
        <dbReference type="Pfam" id="PF07715"/>
    </source>
</evidence>
<dbReference type="InterPro" id="IPR013784">
    <property type="entry name" value="Carb-bd-like_fold"/>
</dbReference>
<name>A0A6N9THC8_9ALTE</name>
<evidence type="ECO:0000256" key="2">
    <source>
        <dbReference type="ARBA" id="ARBA00022448"/>
    </source>
</evidence>
<dbReference type="InterPro" id="IPR012910">
    <property type="entry name" value="Plug_dom"/>
</dbReference>
<keyword evidence="4" id="KW-0812">Transmembrane</keyword>
<keyword evidence="5" id="KW-0472">Membrane</keyword>
<keyword evidence="7" id="KW-0732">Signal</keyword>
<dbReference type="RefSeq" id="WP_163107317.1">
    <property type="nucleotide sequence ID" value="NZ_JAAAWO010000012.1"/>
</dbReference>
<dbReference type="Pfam" id="PF25183">
    <property type="entry name" value="OMP_b-brl_4"/>
    <property type="match status" value="2"/>
</dbReference>
<protein>
    <submittedName>
        <fullName evidence="10">TonB-dependent receptor</fullName>
    </submittedName>
</protein>
<dbReference type="GO" id="GO:0030246">
    <property type="term" value="F:carbohydrate binding"/>
    <property type="evidence" value="ECO:0007669"/>
    <property type="project" value="InterPro"/>
</dbReference>
<dbReference type="GO" id="GO:0009279">
    <property type="term" value="C:cell outer membrane"/>
    <property type="evidence" value="ECO:0007669"/>
    <property type="project" value="UniProtKB-SubCell"/>
</dbReference>
<dbReference type="AlphaFoldDB" id="A0A6N9THC8"/>
<dbReference type="SUPFAM" id="SSF56935">
    <property type="entry name" value="Porins"/>
    <property type="match status" value="1"/>
</dbReference>
<dbReference type="EMBL" id="JAAAWO010000012">
    <property type="protein sequence ID" value="NDW16724.1"/>
    <property type="molecule type" value="Genomic_DNA"/>
</dbReference>
<sequence>MNFKAKLSRVAIAVALSAGLSSAALAQQTSSGIRGTILDPAGAPEAGVDITVTHLPSGTRRTVTTNEDGNYTIQGLRVGGPYKVTIDSKEFEDQTLDGLFLQLGQFEKINRKLNSNDVEVITVSGSSTGSYYENIGASSYFGEEAILGQSGLTRDIKDVIRANPLVSVGTGGSRELSIAGNNPRFNSITVDGISQNDNFGLNGGGFPTQRSPFPLDALDQITVDTVPFTAKQGGFTGGLINAVFKSGTNEVSGNFFYEKIGDELAGDTVDSRGNDTEITFGEVTYGATFGAPIIKDKLFFFGAYQKLDIDTALEWGPAGAGFPNDTDITLDEINEVINIAQNVYGLSSDQVGGFEASPVEEDESIVAKLDWNINDYHRASLTYQYNKGNVTANLTNNNGTLTLSSGFYNRSDELQNYSAKLYSDWSDNFSTEIAFNVQDVDNGQVSFSDIGSVTIEEVGELESDVEFGTDPSRHANKLSSKNTTFRIDANYLWDDHNIEFGIENQSLEVFNIFLQNSKGTVVFEGLENFRNGLAASYDYQNGIANNPANAAAEFTNDTLMLYVQDTWDINDDLTLSLGVRYERFSSDDRPEFNEASFARTGVRNDATFDGRDVVLPRFSFNYAFNDDVTLRGGIGMFAGGQPNVWLGNSFSQAGVNSGQFQAQDVQITGADITGVLPAASAAIPGTVDELLASGAEGVVSLLDPDFDIPTDIRSQIGVDYVFDIPGIGEQFTWSTEYIYTDRDDAPHWIDVSLPGISQSPTSGGSTALTATGQTLYVDDDENRDLMLTNSSGGRSNIITTSLNKSWEQGVSMSLSYAYQDITEANQGTSSTSQSNYRFSPQINRNDALLGTGRFETEHRLVASIGYKTEFFSGYETNFNLFFERRSGRPISYTAAMDRGLLEFGSDEFRNAAFSPEFNSGNYLAYIPDVNDPNVVYASPELEAELQASIAQAGLAGYAGGFVPKGAASEPWITTLDLSVTQEIPGLMEGHKGRLIFIVDNLLNLVDSSAGRVKTSNFGTFRLYDVDTLDSQGRYVIDRVRDDSTAFDSDDSTWRIKIGISYDF</sequence>
<proteinExistence type="predicted"/>
<feature type="domain" description="TonB-dependent receptor plug" evidence="8">
    <location>
        <begin position="148"/>
        <end position="235"/>
    </location>
</feature>
<dbReference type="InterPro" id="IPR057601">
    <property type="entry name" value="Oar-like_b-barrel"/>
</dbReference>